<gene>
    <name evidence="2" type="ORF">NDU88_003860</name>
</gene>
<evidence type="ECO:0000256" key="1">
    <source>
        <dbReference type="SAM" id="MobiDB-lite"/>
    </source>
</evidence>
<keyword evidence="3" id="KW-1185">Reference proteome</keyword>
<comment type="caution">
    <text evidence="2">The sequence shown here is derived from an EMBL/GenBank/DDBJ whole genome shotgun (WGS) entry which is preliminary data.</text>
</comment>
<proteinExistence type="predicted"/>
<dbReference type="EMBL" id="JANPWB010000003">
    <property type="protein sequence ID" value="KAJ1200031.1"/>
    <property type="molecule type" value="Genomic_DNA"/>
</dbReference>
<feature type="compositionally biased region" description="Polar residues" evidence="1">
    <location>
        <begin position="63"/>
        <end position="77"/>
    </location>
</feature>
<feature type="compositionally biased region" description="Polar residues" evidence="1">
    <location>
        <begin position="124"/>
        <end position="134"/>
    </location>
</feature>
<feature type="region of interest" description="Disordered" evidence="1">
    <location>
        <begin position="1"/>
        <end position="170"/>
    </location>
</feature>
<reference evidence="2" key="1">
    <citation type="journal article" date="2022" name="bioRxiv">
        <title>Sequencing and chromosome-scale assembly of the giantPleurodeles waltlgenome.</title>
        <authorList>
            <person name="Brown T."/>
            <person name="Elewa A."/>
            <person name="Iarovenko S."/>
            <person name="Subramanian E."/>
            <person name="Araus A.J."/>
            <person name="Petzold A."/>
            <person name="Susuki M."/>
            <person name="Suzuki K.-i.T."/>
            <person name="Hayashi T."/>
            <person name="Toyoda A."/>
            <person name="Oliveira C."/>
            <person name="Osipova E."/>
            <person name="Leigh N.D."/>
            <person name="Simon A."/>
            <person name="Yun M.H."/>
        </authorList>
    </citation>
    <scope>NUCLEOTIDE SEQUENCE</scope>
    <source>
        <strain evidence="2">20211129_DDA</strain>
        <tissue evidence="2">Liver</tissue>
    </source>
</reference>
<evidence type="ECO:0000313" key="2">
    <source>
        <dbReference type="EMBL" id="KAJ1200031.1"/>
    </source>
</evidence>
<organism evidence="2 3">
    <name type="scientific">Pleurodeles waltl</name>
    <name type="common">Iberian ribbed newt</name>
    <dbReference type="NCBI Taxonomy" id="8319"/>
    <lineage>
        <taxon>Eukaryota</taxon>
        <taxon>Metazoa</taxon>
        <taxon>Chordata</taxon>
        <taxon>Craniata</taxon>
        <taxon>Vertebrata</taxon>
        <taxon>Euteleostomi</taxon>
        <taxon>Amphibia</taxon>
        <taxon>Batrachia</taxon>
        <taxon>Caudata</taxon>
        <taxon>Salamandroidea</taxon>
        <taxon>Salamandridae</taxon>
        <taxon>Pleurodelinae</taxon>
        <taxon>Pleurodeles</taxon>
    </lineage>
</organism>
<accession>A0AAV7VGJ6</accession>
<dbReference type="AlphaFoldDB" id="A0AAV7VGJ6"/>
<dbReference type="Proteomes" id="UP001066276">
    <property type="component" value="Chromosome 2_1"/>
</dbReference>
<feature type="compositionally biased region" description="Polar residues" evidence="1">
    <location>
        <begin position="31"/>
        <end position="49"/>
    </location>
</feature>
<protein>
    <submittedName>
        <fullName evidence="2">Uncharacterized protein</fullName>
    </submittedName>
</protein>
<name>A0AAV7VGJ6_PLEWA</name>
<feature type="compositionally biased region" description="Basic and acidic residues" evidence="1">
    <location>
        <begin position="53"/>
        <end position="62"/>
    </location>
</feature>
<evidence type="ECO:0000313" key="3">
    <source>
        <dbReference type="Proteomes" id="UP001066276"/>
    </source>
</evidence>
<sequence length="170" mass="18424">MPARRSRSWETRDQTPSPGPVQQPVLHHRSGISTQGVAPASSPVQQLPQHHQWPADRPDPRRTPSQSTTCTHRSSCANPPPHAAKFWQRRFRPPIESPSAGARAPTSTRCCQAPRPAKNGPTADATSRPTQTPLQPCRPQAPERSTGPAPIKATLHTRPRSDLTANSASG</sequence>